<comment type="similarity">
    <text evidence="1 6">Belongs to the universal ribosomal protein uL14 family.</text>
</comment>
<dbReference type="PANTHER" id="PTHR11761">
    <property type="entry name" value="50S/60S RIBOSOMAL PROTEIN L14/L23"/>
    <property type="match status" value="1"/>
</dbReference>
<dbReference type="FunFam" id="2.40.150.20:FF:000005">
    <property type="entry name" value="50S ribosomal protein L14"/>
    <property type="match status" value="1"/>
</dbReference>
<dbReference type="Proteomes" id="UP000095009">
    <property type="component" value="Unassembled WGS sequence"/>
</dbReference>
<keyword evidence="3 6" id="KW-0687">Ribonucleoprotein</keyword>
<dbReference type="GO" id="GO:0003735">
    <property type="term" value="F:structural constituent of ribosome"/>
    <property type="evidence" value="ECO:0007669"/>
    <property type="project" value="EnsemblFungi"/>
</dbReference>
<dbReference type="PROSITE" id="PS00049">
    <property type="entry name" value="RIBOSOMAL_L14"/>
    <property type="match status" value="1"/>
</dbReference>
<dbReference type="InterPro" id="IPR000218">
    <property type="entry name" value="Ribosomal_uL14"/>
</dbReference>
<dbReference type="CDD" id="cd00337">
    <property type="entry name" value="Ribosomal_uL14"/>
    <property type="match status" value="1"/>
</dbReference>
<keyword evidence="8" id="KW-1185">Reference proteome</keyword>
<dbReference type="GO" id="GO:0005762">
    <property type="term" value="C:mitochondrial large ribosomal subunit"/>
    <property type="evidence" value="ECO:0007669"/>
    <property type="project" value="EnsemblFungi"/>
</dbReference>
<accession>A0A1E3PGV0</accession>
<evidence type="ECO:0000313" key="8">
    <source>
        <dbReference type="Proteomes" id="UP000095009"/>
    </source>
</evidence>
<dbReference type="AlphaFoldDB" id="A0A1E3PGV0"/>
<organism evidence="7 8">
    <name type="scientific">Nadsonia fulvescens var. elongata DSM 6958</name>
    <dbReference type="NCBI Taxonomy" id="857566"/>
    <lineage>
        <taxon>Eukaryota</taxon>
        <taxon>Fungi</taxon>
        <taxon>Dikarya</taxon>
        <taxon>Ascomycota</taxon>
        <taxon>Saccharomycotina</taxon>
        <taxon>Dipodascomycetes</taxon>
        <taxon>Dipodascales</taxon>
        <taxon>Dipodascales incertae sedis</taxon>
        <taxon>Nadsonia</taxon>
    </lineage>
</organism>
<keyword evidence="2 6" id="KW-0689">Ribosomal protein</keyword>
<dbReference type="HAMAP" id="MF_01367">
    <property type="entry name" value="Ribosomal_uL14"/>
    <property type="match status" value="1"/>
</dbReference>
<protein>
    <recommendedName>
        <fullName evidence="5">Large ribosomal subunit protein uL14m</fullName>
    </recommendedName>
</protein>
<reference evidence="7 8" key="1">
    <citation type="journal article" date="2016" name="Proc. Natl. Acad. Sci. U.S.A.">
        <title>Comparative genomics of biotechnologically important yeasts.</title>
        <authorList>
            <person name="Riley R."/>
            <person name="Haridas S."/>
            <person name="Wolfe K.H."/>
            <person name="Lopes M.R."/>
            <person name="Hittinger C.T."/>
            <person name="Goeker M."/>
            <person name="Salamov A.A."/>
            <person name="Wisecaver J.H."/>
            <person name="Long T.M."/>
            <person name="Calvey C.H."/>
            <person name="Aerts A.L."/>
            <person name="Barry K.W."/>
            <person name="Choi C."/>
            <person name="Clum A."/>
            <person name="Coughlan A.Y."/>
            <person name="Deshpande S."/>
            <person name="Douglass A.P."/>
            <person name="Hanson S.J."/>
            <person name="Klenk H.-P."/>
            <person name="LaButti K.M."/>
            <person name="Lapidus A."/>
            <person name="Lindquist E.A."/>
            <person name="Lipzen A.M."/>
            <person name="Meier-Kolthoff J.P."/>
            <person name="Ohm R.A."/>
            <person name="Otillar R.P."/>
            <person name="Pangilinan J.L."/>
            <person name="Peng Y."/>
            <person name="Rokas A."/>
            <person name="Rosa C.A."/>
            <person name="Scheuner C."/>
            <person name="Sibirny A.A."/>
            <person name="Slot J.C."/>
            <person name="Stielow J.B."/>
            <person name="Sun H."/>
            <person name="Kurtzman C.P."/>
            <person name="Blackwell M."/>
            <person name="Grigoriev I.V."/>
            <person name="Jeffries T.W."/>
        </authorList>
    </citation>
    <scope>NUCLEOTIDE SEQUENCE [LARGE SCALE GENOMIC DNA]</scope>
    <source>
        <strain evidence="7 8">DSM 6958</strain>
    </source>
</reference>
<dbReference type="NCBIfam" id="TIGR01067">
    <property type="entry name" value="rplN_bact"/>
    <property type="match status" value="1"/>
</dbReference>
<name>A0A1E3PGV0_9ASCO</name>
<dbReference type="PANTHER" id="PTHR11761:SF3">
    <property type="entry name" value="LARGE RIBOSOMAL SUBUNIT PROTEIN UL14M"/>
    <property type="match status" value="1"/>
</dbReference>
<comment type="function">
    <text evidence="4">Component of the mitochondrial ribosome (mitoribosome), a dedicated translation machinery responsible for the synthesis of mitochondrial genome-encoded proteins, including at least some of the essential transmembrane subunits of the mitochondrial respiratory chain. The mitoribosomes are attached to the mitochondrial inner membrane and translation products are cotranslationally integrated into the membrane.</text>
</comment>
<evidence type="ECO:0000256" key="6">
    <source>
        <dbReference type="RuleBase" id="RU003949"/>
    </source>
</evidence>
<dbReference type="InterPro" id="IPR005745">
    <property type="entry name" value="Ribosomal_uL14_bac-type"/>
</dbReference>
<dbReference type="GO" id="GO:0070180">
    <property type="term" value="F:large ribosomal subunit rRNA binding"/>
    <property type="evidence" value="ECO:0007669"/>
    <property type="project" value="TreeGrafter"/>
</dbReference>
<proteinExistence type="inferred from homology"/>
<evidence type="ECO:0000256" key="2">
    <source>
        <dbReference type="ARBA" id="ARBA00022980"/>
    </source>
</evidence>
<dbReference type="Gene3D" id="2.40.150.20">
    <property type="entry name" value="Ribosomal protein L14"/>
    <property type="match status" value="1"/>
</dbReference>
<gene>
    <name evidence="7" type="ORF">NADFUDRAFT_84100</name>
</gene>
<dbReference type="GO" id="GO:0006412">
    <property type="term" value="P:translation"/>
    <property type="evidence" value="ECO:0007669"/>
    <property type="project" value="InterPro"/>
</dbReference>
<dbReference type="Pfam" id="PF00238">
    <property type="entry name" value="Ribosomal_L14"/>
    <property type="match status" value="1"/>
</dbReference>
<dbReference type="SMART" id="SM01374">
    <property type="entry name" value="Ribosomal_L14"/>
    <property type="match status" value="1"/>
</dbReference>
<evidence type="ECO:0000256" key="3">
    <source>
        <dbReference type="ARBA" id="ARBA00023274"/>
    </source>
</evidence>
<dbReference type="STRING" id="857566.A0A1E3PGV0"/>
<dbReference type="EMBL" id="KV454413">
    <property type="protein sequence ID" value="ODQ64087.1"/>
    <property type="molecule type" value="Genomic_DNA"/>
</dbReference>
<dbReference type="InterPro" id="IPR036853">
    <property type="entry name" value="Ribosomal_uL14_sf"/>
</dbReference>
<dbReference type="OrthoDB" id="274765at2759"/>
<sequence length="130" mass="14032">MLLLKSMINVIDNSGALLVECVNVLKKGNKSHASVGDRIVCVVQKAKPIPLNATNNTQKVRRGDVRHAVIVRTKGRITRNDGSFVAFDDNACVLINANQEPVGSRISGVIAKELKEKGFNKVASLAPKMV</sequence>
<evidence type="ECO:0000256" key="5">
    <source>
        <dbReference type="ARBA" id="ARBA00040118"/>
    </source>
</evidence>
<evidence type="ECO:0000256" key="4">
    <source>
        <dbReference type="ARBA" id="ARBA00037226"/>
    </source>
</evidence>
<dbReference type="InterPro" id="IPR019972">
    <property type="entry name" value="Ribosomal_uL14_CS"/>
</dbReference>
<evidence type="ECO:0000313" key="7">
    <source>
        <dbReference type="EMBL" id="ODQ64087.1"/>
    </source>
</evidence>
<evidence type="ECO:0000256" key="1">
    <source>
        <dbReference type="ARBA" id="ARBA00010745"/>
    </source>
</evidence>
<dbReference type="SUPFAM" id="SSF50193">
    <property type="entry name" value="Ribosomal protein L14"/>
    <property type="match status" value="1"/>
</dbReference>